<dbReference type="AlphaFoldDB" id="A0A9N8WSK6"/>
<evidence type="ECO:0000313" key="1">
    <source>
        <dbReference type="EMBL" id="CAG8495392.1"/>
    </source>
</evidence>
<dbReference type="InterPro" id="IPR043502">
    <property type="entry name" value="DNA/RNA_pol_sf"/>
</dbReference>
<dbReference type="SUPFAM" id="SSF56672">
    <property type="entry name" value="DNA/RNA polymerases"/>
    <property type="match status" value="1"/>
</dbReference>
<accession>A0A9N8WSK6</accession>
<dbReference type="Proteomes" id="UP000789759">
    <property type="component" value="Unassembled WGS sequence"/>
</dbReference>
<keyword evidence="2" id="KW-1185">Reference proteome</keyword>
<dbReference type="EMBL" id="CAJVQA010000905">
    <property type="protein sequence ID" value="CAG8495392.1"/>
    <property type="molecule type" value="Genomic_DNA"/>
</dbReference>
<comment type="caution">
    <text evidence="1">The sequence shown here is derived from an EMBL/GenBank/DDBJ whole genome shotgun (WGS) entry which is preliminary data.</text>
</comment>
<reference evidence="1" key="1">
    <citation type="submission" date="2021-06" db="EMBL/GenBank/DDBJ databases">
        <authorList>
            <person name="Kallberg Y."/>
            <person name="Tangrot J."/>
            <person name="Rosling A."/>
        </authorList>
    </citation>
    <scope>NUCLEOTIDE SEQUENCE</scope>
    <source>
        <strain evidence="1">FL966</strain>
    </source>
</reference>
<dbReference type="OrthoDB" id="2373501at2759"/>
<gene>
    <name evidence="1" type="ORF">CPELLU_LOCUS2189</name>
</gene>
<evidence type="ECO:0000313" key="2">
    <source>
        <dbReference type="Proteomes" id="UP000789759"/>
    </source>
</evidence>
<sequence length="288" mass="33627">MKNVYKYQDVKLIAMNNKQDEKKFIKQICKPSFKYARQLGNTLVGVHMGKASVIFNKLIIVRSSLGYINTDLFIFQVETEDIYKDIAEWPDLFDLNDSKTIGFFKNETLSNMIMESYYIQAKLYHYVLADKSTKSKHKRVSKKGINEMATNSYMPVLERSLQDNPIDRSLLLEQEAMRTESDLMTLVYQDSLFDKEVFYAKNIGIHSKDHILFLVKLEKKALCLINTKHWILSDKITSLPYSHWHIQAFKNFVSNRISSELVEQRVLSIKLSKKYQNKCVSHISSLLI</sequence>
<organism evidence="1 2">
    <name type="scientific">Cetraspora pellucida</name>
    <dbReference type="NCBI Taxonomy" id="1433469"/>
    <lineage>
        <taxon>Eukaryota</taxon>
        <taxon>Fungi</taxon>
        <taxon>Fungi incertae sedis</taxon>
        <taxon>Mucoromycota</taxon>
        <taxon>Glomeromycotina</taxon>
        <taxon>Glomeromycetes</taxon>
        <taxon>Diversisporales</taxon>
        <taxon>Gigasporaceae</taxon>
        <taxon>Cetraspora</taxon>
    </lineage>
</organism>
<name>A0A9N8WSK6_9GLOM</name>
<protein>
    <submittedName>
        <fullName evidence="1">24577_t:CDS:1</fullName>
    </submittedName>
</protein>
<proteinExistence type="predicted"/>